<keyword evidence="10 14" id="KW-0249">Electron transport</keyword>
<evidence type="ECO:0000313" key="17">
    <source>
        <dbReference type="EMBL" id="ABM79862.1"/>
    </source>
</evidence>
<dbReference type="InterPro" id="IPR033944">
    <property type="entry name" value="Cyt_c_oxase_su1_dom"/>
</dbReference>
<name>A2TN45_9BILA</name>
<dbReference type="CTD" id="4512"/>
<evidence type="ECO:0000256" key="2">
    <source>
        <dbReference type="ARBA" id="ARBA00004141"/>
    </source>
</evidence>
<organism evidence="17">
    <name type="scientific">Hexamermis agrotis</name>
    <dbReference type="NCBI Taxonomy" id="387665"/>
    <lineage>
        <taxon>Eukaryota</taxon>
        <taxon>Metazoa</taxon>
        <taxon>Ecdysozoa</taxon>
        <taxon>Nematoda</taxon>
        <taxon>Enoplea</taxon>
        <taxon>Dorylaimia</taxon>
        <taxon>Mermithida</taxon>
        <taxon>Mermithoidea</taxon>
        <taxon>Mermithidae</taxon>
        <taxon>Hexamermis</taxon>
    </lineage>
</organism>
<feature type="transmembrane region" description="Helical" evidence="15">
    <location>
        <begin position="114"/>
        <end position="134"/>
    </location>
</feature>
<reference evidence="17" key="1">
    <citation type="submission" date="2007-01" db="EMBL/GenBank/DDBJ databases">
        <authorList>
            <person name="Tang S."/>
            <person name="Wang G."/>
            <person name="Hyman B."/>
        </authorList>
    </citation>
    <scope>NUCLEOTIDE SEQUENCE</scope>
</reference>
<keyword evidence="11 15" id="KW-1133">Transmembrane helix</keyword>
<keyword evidence="9" id="KW-1278">Translocase</keyword>
<feature type="transmembrane region" description="Helical" evidence="15">
    <location>
        <begin position="146"/>
        <end position="176"/>
    </location>
</feature>
<dbReference type="InterPro" id="IPR000883">
    <property type="entry name" value="Cyt_C_Oxase_1"/>
</dbReference>
<dbReference type="SUPFAM" id="SSF81442">
    <property type="entry name" value="Cytochrome c oxidase subunit I-like"/>
    <property type="match status" value="1"/>
</dbReference>
<accession>A2TN45</accession>
<feature type="domain" description="Cytochrome oxidase subunit I profile" evidence="16">
    <location>
        <begin position="1"/>
        <end position="518"/>
    </location>
</feature>
<keyword evidence="14" id="KW-0813">Transport</keyword>
<evidence type="ECO:0000256" key="3">
    <source>
        <dbReference type="ARBA" id="ARBA00004673"/>
    </source>
</evidence>
<proteinExistence type="inferred from homology"/>
<evidence type="ECO:0000256" key="5">
    <source>
        <dbReference type="ARBA" id="ARBA00015947"/>
    </source>
</evidence>
<comment type="catalytic activity">
    <reaction evidence="13">
        <text>4 Fe(II)-[cytochrome c] + O2 + 8 H(+)(in) = 4 Fe(III)-[cytochrome c] + 2 H2O + 4 H(+)(out)</text>
        <dbReference type="Rhea" id="RHEA:11436"/>
        <dbReference type="Rhea" id="RHEA-COMP:10350"/>
        <dbReference type="Rhea" id="RHEA-COMP:14399"/>
        <dbReference type="ChEBI" id="CHEBI:15377"/>
        <dbReference type="ChEBI" id="CHEBI:15378"/>
        <dbReference type="ChEBI" id="CHEBI:15379"/>
        <dbReference type="ChEBI" id="CHEBI:29033"/>
        <dbReference type="ChEBI" id="CHEBI:29034"/>
        <dbReference type="EC" id="7.1.1.9"/>
    </reaction>
    <physiologicalReaction direction="left-to-right" evidence="13">
        <dbReference type="Rhea" id="RHEA:11437"/>
    </physiologicalReaction>
</comment>
<evidence type="ECO:0000256" key="13">
    <source>
        <dbReference type="ARBA" id="ARBA00049512"/>
    </source>
</evidence>
<dbReference type="CDD" id="cd01663">
    <property type="entry name" value="Cyt_c_Oxidase_I"/>
    <property type="match status" value="1"/>
</dbReference>
<dbReference type="GeneID" id="4788083"/>
<evidence type="ECO:0000256" key="11">
    <source>
        <dbReference type="ARBA" id="ARBA00022989"/>
    </source>
</evidence>
<keyword evidence="14" id="KW-0479">Metal-binding</keyword>
<evidence type="ECO:0000256" key="15">
    <source>
        <dbReference type="SAM" id="Phobius"/>
    </source>
</evidence>
<keyword evidence="7 14" id="KW-0812">Transmembrane</keyword>
<keyword evidence="12 14" id="KW-0472">Membrane</keyword>
<feature type="transmembrane region" description="Helical" evidence="15">
    <location>
        <begin position="308"/>
        <end position="330"/>
    </location>
</feature>
<keyword evidence="8" id="KW-0460">Magnesium</keyword>
<dbReference type="PANTHER" id="PTHR10422">
    <property type="entry name" value="CYTOCHROME C OXIDASE SUBUNIT 1"/>
    <property type="match status" value="1"/>
</dbReference>
<dbReference type="InterPro" id="IPR023615">
    <property type="entry name" value="Cyt_c_Oxase_su1_BS"/>
</dbReference>
<evidence type="ECO:0000256" key="1">
    <source>
        <dbReference type="ARBA" id="ARBA00001971"/>
    </source>
</evidence>
<feature type="transmembrane region" description="Helical" evidence="15">
    <location>
        <begin position="188"/>
        <end position="215"/>
    </location>
</feature>
<dbReference type="PANTHER" id="PTHR10422:SF18">
    <property type="entry name" value="CYTOCHROME C OXIDASE SUBUNIT 1"/>
    <property type="match status" value="1"/>
</dbReference>
<dbReference type="GO" id="GO:0005743">
    <property type="term" value="C:mitochondrial inner membrane"/>
    <property type="evidence" value="ECO:0007669"/>
    <property type="project" value="UniProtKB-SubCell"/>
</dbReference>
<feature type="transmembrane region" description="Helical" evidence="15">
    <location>
        <begin position="342"/>
        <end position="363"/>
    </location>
</feature>
<keyword evidence="14" id="KW-0349">Heme</keyword>
<feature type="transmembrane region" description="Helical" evidence="15">
    <location>
        <begin position="235"/>
        <end position="260"/>
    </location>
</feature>
<comment type="cofactor">
    <cofactor evidence="1">
        <name>heme</name>
        <dbReference type="ChEBI" id="CHEBI:30413"/>
    </cofactor>
</comment>
<geneLocation type="mitochondrion" evidence="17"/>
<feature type="transmembrane region" description="Helical" evidence="15">
    <location>
        <begin position="20"/>
        <end position="42"/>
    </location>
</feature>
<dbReference type="GO" id="GO:0020037">
    <property type="term" value="F:heme binding"/>
    <property type="evidence" value="ECO:0007669"/>
    <property type="project" value="InterPro"/>
</dbReference>
<dbReference type="InterPro" id="IPR036927">
    <property type="entry name" value="Cyt_c_oxase-like_su1_sf"/>
</dbReference>
<dbReference type="GO" id="GO:0015990">
    <property type="term" value="P:electron transport coupled proton transport"/>
    <property type="evidence" value="ECO:0007669"/>
    <property type="project" value="TreeGrafter"/>
</dbReference>
<feature type="transmembrane region" description="Helical" evidence="15">
    <location>
        <begin position="413"/>
        <end position="435"/>
    </location>
</feature>
<evidence type="ECO:0000256" key="10">
    <source>
        <dbReference type="ARBA" id="ARBA00022982"/>
    </source>
</evidence>
<dbReference type="GO" id="GO:0004129">
    <property type="term" value="F:cytochrome-c oxidase activity"/>
    <property type="evidence" value="ECO:0007669"/>
    <property type="project" value="UniProtKB-EC"/>
</dbReference>
<evidence type="ECO:0000256" key="7">
    <source>
        <dbReference type="ARBA" id="ARBA00022692"/>
    </source>
</evidence>
<evidence type="ECO:0000259" key="16">
    <source>
        <dbReference type="PROSITE" id="PS50855"/>
    </source>
</evidence>
<keyword evidence="14 17" id="KW-0496">Mitochondrion</keyword>
<evidence type="ECO:0000256" key="4">
    <source>
        <dbReference type="ARBA" id="ARBA00009578"/>
    </source>
</evidence>
<keyword evidence="6 14" id="KW-0679">Respiratory chain</keyword>
<dbReference type="GO" id="GO:0006123">
    <property type="term" value="P:mitochondrial electron transport, cytochrome c to oxygen"/>
    <property type="evidence" value="ECO:0007669"/>
    <property type="project" value="TreeGrafter"/>
</dbReference>
<dbReference type="PROSITE" id="PS00077">
    <property type="entry name" value="COX1_CUB"/>
    <property type="match status" value="1"/>
</dbReference>
<evidence type="ECO:0000256" key="9">
    <source>
        <dbReference type="ARBA" id="ARBA00022967"/>
    </source>
</evidence>
<evidence type="ECO:0000256" key="14">
    <source>
        <dbReference type="RuleBase" id="RU000369"/>
    </source>
</evidence>
<sequence>MKSTSTYLSSVNHKHIGSMYFILSMWSGVMGVSMSMIIRLSLSNMMINWTFSNLYFLFYNTSVTTHALLMIFFMVMPALIGGFGNWMLPILMMCLDLIFPRLNSFSLWIMPFSLWLTMMSLNIGSGPGSGWTIYPPLSSSEGHSNYTIDLIIFSLHLAGASSILGSINFMVTCMVMRSKGMEWDRTPLFIWSIIVTIFLLIISLPVLAGAITMLLTDRNLNTAFYSSSGGGDPILFQHLFWFFGHPEVYVLILPAFGILSHLTSIESSKKSVFGFLGMVYALTSIGLLGCVVWAHHMFSIGLDLDSRSYFTGATMVIAIPTGIKVFSWISTLYGSVSDLDPLFLWGLGFLFLFTLGGLTGITLSSSSLDLLLHDTYFVVGHFHFVLSMGAVFGIMSGIILWSPLILGIMFNKILSYAVFWSMFFGVNLTFIPHHFMGLNGMPRRYGDYLDEYLGMHSLSSLGSWISTTSMFGVFFMIYESKISNRKSIHLNTINNGESMLCFPPEEHLSSSMFVKNTQIM</sequence>
<dbReference type="EMBL" id="EF368011">
    <property type="protein sequence ID" value="ABM79862.1"/>
    <property type="molecule type" value="Genomic_DNA"/>
</dbReference>
<dbReference type="PRINTS" id="PR01165">
    <property type="entry name" value="CYCOXIDASEI"/>
</dbReference>
<evidence type="ECO:0000256" key="8">
    <source>
        <dbReference type="ARBA" id="ARBA00022842"/>
    </source>
</evidence>
<dbReference type="AlphaFoldDB" id="A2TN45"/>
<comment type="similarity">
    <text evidence="4 14">Belongs to the heme-copper respiratory oxidase family.</text>
</comment>
<keyword evidence="14" id="KW-0408">Iron</keyword>
<protein>
    <recommendedName>
        <fullName evidence="5 14">Cytochrome c oxidase subunit 1</fullName>
        <ecNumber evidence="14">7.1.1.9</ecNumber>
    </recommendedName>
</protein>
<dbReference type="PROSITE" id="PS50855">
    <property type="entry name" value="COX1"/>
    <property type="match status" value="1"/>
</dbReference>
<keyword evidence="14" id="KW-0186">Copper</keyword>
<keyword evidence="14" id="KW-0999">Mitochondrion inner membrane</keyword>
<feature type="transmembrane region" description="Helical" evidence="15">
    <location>
        <begin position="54"/>
        <end position="80"/>
    </location>
</feature>
<dbReference type="InterPro" id="IPR023616">
    <property type="entry name" value="Cyt_c_oxase-like_su1_dom"/>
</dbReference>
<dbReference type="Gene3D" id="1.20.210.10">
    <property type="entry name" value="Cytochrome c oxidase-like, subunit I domain"/>
    <property type="match status" value="1"/>
</dbReference>
<comment type="subcellular location">
    <subcellularLocation>
        <location evidence="2">Membrane</location>
        <topology evidence="2">Multi-pass membrane protein</topology>
    </subcellularLocation>
    <subcellularLocation>
        <location evidence="14">Mitochondrion inner membrane</location>
        <topology evidence="14">Multi-pass membrane protein</topology>
    </subcellularLocation>
</comment>
<dbReference type="Pfam" id="PF00115">
    <property type="entry name" value="COX1"/>
    <property type="match status" value="1"/>
</dbReference>
<feature type="transmembrane region" description="Helical" evidence="15">
    <location>
        <begin position="272"/>
        <end position="296"/>
    </location>
</feature>
<dbReference type="GO" id="GO:0045277">
    <property type="term" value="C:respiratory chain complex IV"/>
    <property type="evidence" value="ECO:0007669"/>
    <property type="project" value="InterPro"/>
</dbReference>
<dbReference type="GO" id="GO:0046872">
    <property type="term" value="F:metal ion binding"/>
    <property type="evidence" value="ECO:0007669"/>
    <property type="project" value="UniProtKB-KW"/>
</dbReference>
<feature type="transmembrane region" description="Helical" evidence="15">
    <location>
        <begin position="375"/>
        <end position="401"/>
    </location>
</feature>
<comment type="pathway">
    <text evidence="3 14">Energy metabolism; oxidative phosphorylation.</text>
</comment>
<evidence type="ECO:0000256" key="12">
    <source>
        <dbReference type="ARBA" id="ARBA00023136"/>
    </source>
</evidence>
<gene>
    <name evidence="17" type="primary">COX1</name>
</gene>
<comment type="function">
    <text evidence="14">Component of the cytochrome c oxidase, the last enzyme in the mitochondrial electron transport chain which drives oxidative phosphorylation. The respiratory chain contains 3 multisubunit complexes succinate dehydrogenase (complex II, CII), ubiquinol-cytochrome c oxidoreductase (cytochrome b-c1 complex, complex III, CIII) and cytochrome c oxidase (complex IV, CIV), that cooperate to transfer electrons derived from NADH and succinate to molecular oxygen, creating an electrochemical gradient over the inner membrane that drives transmembrane transport and the ATP synthase. Cytochrome c oxidase is the component of the respiratory chain that catalyzes the reduction of oxygen to water. Electrons originating from reduced cytochrome c in the intermembrane space (IMS) are transferred via the dinuclear copper A center (CU(A)) of subunit 2 and heme A of subunit 1 to the active site in subunit 1, a binuclear center (BNC) formed by heme A3 and copper B (CU(B)). The BNC reduces molecular oxygen to 2 water molecules using 4 electrons from cytochrome c in the IMS and 4 protons from the mitochondrial matrix.</text>
</comment>
<dbReference type="EC" id="7.1.1.9" evidence="14"/>
<dbReference type="RefSeq" id="YP_001023661.1">
    <property type="nucleotide sequence ID" value="NC_008828.1"/>
</dbReference>
<feature type="transmembrane region" description="Helical" evidence="15">
    <location>
        <begin position="455"/>
        <end position="478"/>
    </location>
</feature>
<evidence type="ECO:0000256" key="6">
    <source>
        <dbReference type="ARBA" id="ARBA00022660"/>
    </source>
</evidence>
<dbReference type="UniPathway" id="UPA00705"/>